<organism evidence="2 3">
    <name type="scientific">Paracoccus nototheniae</name>
    <dbReference type="NCBI Taxonomy" id="2489002"/>
    <lineage>
        <taxon>Bacteria</taxon>
        <taxon>Pseudomonadati</taxon>
        <taxon>Pseudomonadota</taxon>
        <taxon>Alphaproteobacteria</taxon>
        <taxon>Rhodobacterales</taxon>
        <taxon>Paracoccaceae</taxon>
        <taxon>Paracoccus</taxon>
    </lineage>
</organism>
<dbReference type="Pfam" id="PF09350">
    <property type="entry name" value="DJC28_CD"/>
    <property type="match status" value="1"/>
</dbReference>
<gene>
    <name evidence="2" type="ORF">ACFQ5P_13035</name>
</gene>
<dbReference type="InterPro" id="IPR018961">
    <property type="entry name" value="DnaJ_homolog_subfam-C_membr-28"/>
</dbReference>
<evidence type="ECO:0000313" key="3">
    <source>
        <dbReference type="Proteomes" id="UP001597302"/>
    </source>
</evidence>
<sequence length="105" mass="11680">MKFSDLAERQILKAQAEGQLDNLKGAGKPLNIEGDGSADAIGFRIMADAGVVPREIQLRKAVEAQSLILQETTGEEARKREVIKLNDLQLRLSIEQEARRRFYGS</sequence>
<keyword evidence="3" id="KW-1185">Reference proteome</keyword>
<evidence type="ECO:0000259" key="1">
    <source>
        <dbReference type="Pfam" id="PF09350"/>
    </source>
</evidence>
<dbReference type="PANTHER" id="PTHR39158">
    <property type="entry name" value="OS08G0560600 PROTEIN"/>
    <property type="match status" value="1"/>
</dbReference>
<dbReference type="PANTHER" id="PTHR39158:SF1">
    <property type="entry name" value="DNAJ HOMOLOG SUBFAMILY C MEMBER 28"/>
    <property type="match status" value="1"/>
</dbReference>
<dbReference type="RefSeq" id="WP_131578266.1">
    <property type="nucleotide sequence ID" value="NZ_CBCSAJ010000097.1"/>
</dbReference>
<name>A0ABW4DWR8_9RHOB</name>
<evidence type="ECO:0000313" key="2">
    <source>
        <dbReference type="EMBL" id="MFD1482214.1"/>
    </source>
</evidence>
<dbReference type="InterPro" id="IPR052573">
    <property type="entry name" value="DnaJ_C_subfamily_28"/>
</dbReference>
<reference evidence="3" key="1">
    <citation type="journal article" date="2019" name="Int. J. Syst. Evol. Microbiol.">
        <title>The Global Catalogue of Microorganisms (GCM) 10K type strain sequencing project: providing services to taxonomists for standard genome sequencing and annotation.</title>
        <authorList>
            <consortium name="The Broad Institute Genomics Platform"/>
            <consortium name="The Broad Institute Genome Sequencing Center for Infectious Disease"/>
            <person name="Wu L."/>
            <person name="Ma J."/>
        </authorList>
    </citation>
    <scope>NUCLEOTIDE SEQUENCE [LARGE SCALE GENOMIC DNA]</scope>
    <source>
        <strain evidence="3">CCM 8875</strain>
    </source>
</reference>
<feature type="domain" description="DnaJ homologue subfamily C member 28 conserved" evidence="1">
    <location>
        <begin position="6"/>
        <end position="65"/>
    </location>
</feature>
<dbReference type="Proteomes" id="UP001597302">
    <property type="component" value="Unassembled WGS sequence"/>
</dbReference>
<dbReference type="EMBL" id="JBHTOQ010000025">
    <property type="protein sequence ID" value="MFD1482214.1"/>
    <property type="molecule type" value="Genomic_DNA"/>
</dbReference>
<proteinExistence type="predicted"/>
<accession>A0ABW4DWR8</accession>
<comment type="caution">
    <text evidence="2">The sequence shown here is derived from an EMBL/GenBank/DDBJ whole genome shotgun (WGS) entry which is preliminary data.</text>
</comment>
<protein>
    <submittedName>
        <fullName evidence="2">DUF1992 domain-containing protein</fullName>
    </submittedName>
</protein>